<dbReference type="Proteomes" id="UP000824890">
    <property type="component" value="Unassembled WGS sequence"/>
</dbReference>
<dbReference type="EMBL" id="JAGKQM010000018">
    <property type="protein sequence ID" value="KAH0863226.1"/>
    <property type="molecule type" value="Genomic_DNA"/>
</dbReference>
<evidence type="ECO:0000256" key="1">
    <source>
        <dbReference type="SAM" id="MobiDB-lite"/>
    </source>
</evidence>
<gene>
    <name evidence="2" type="ORF">HID58_080437</name>
</gene>
<reference evidence="2 3" key="1">
    <citation type="submission" date="2021-05" db="EMBL/GenBank/DDBJ databases">
        <title>Genome Assembly of Synthetic Allotetraploid Brassica napus Reveals Homoeologous Exchanges between Subgenomes.</title>
        <authorList>
            <person name="Davis J.T."/>
        </authorList>
    </citation>
    <scope>NUCLEOTIDE SEQUENCE [LARGE SCALE GENOMIC DNA]</scope>
    <source>
        <strain evidence="3">cv. Da-Ae</strain>
        <tissue evidence="2">Seedling</tissue>
    </source>
</reference>
<protein>
    <submittedName>
        <fullName evidence="2">Uncharacterized protein</fullName>
    </submittedName>
</protein>
<evidence type="ECO:0000313" key="2">
    <source>
        <dbReference type="EMBL" id="KAH0863226.1"/>
    </source>
</evidence>
<sequence>LLFIISQTDLTMAISQIYFSELKVGRCSSDKTASFLGGPKREEGRSLLSFSGDAHLSLYHHLNTFKHLQREGSLESNVYLSVFDGLAKFLNEKFAAPGVEPKVVVPTNINPKLVGAVLASHMWLSCTQQGGDEHPGDGMPGCDALKRSPLGLNSRDLKQSGCSGDSNVEGERATTGLNSRDLKKTIRKLYLMGNLAKDQPATVKVKQVRRSSDTRTTLSRTTETEQGSSQFECTVRCTRPDVHIRMYTSGVRFWCTLLGVHLFVYTSGVHFSVYTYRRTLLGVYFSAYTSLCTLPGVHLPVYTSRCILPGVHFPV</sequence>
<feature type="non-terminal residue" evidence="2">
    <location>
        <position position="1"/>
    </location>
</feature>
<feature type="region of interest" description="Disordered" evidence="1">
    <location>
        <begin position="156"/>
        <end position="175"/>
    </location>
</feature>
<keyword evidence="3" id="KW-1185">Reference proteome</keyword>
<accession>A0ABQ7Y4Z8</accession>
<organism evidence="2 3">
    <name type="scientific">Brassica napus</name>
    <name type="common">Rape</name>
    <dbReference type="NCBI Taxonomy" id="3708"/>
    <lineage>
        <taxon>Eukaryota</taxon>
        <taxon>Viridiplantae</taxon>
        <taxon>Streptophyta</taxon>
        <taxon>Embryophyta</taxon>
        <taxon>Tracheophyta</taxon>
        <taxon>Spermatophyta</taxon>
        <taxon>Magnoliopsida</taxon>
        <taxon>eudicotyledons</taxon>
        <taxon>Gunneridae</taxon>
        <taxon>Pentapetalae</taxon>
        <taxon>rosids</taxon>
        <taxon>malvids</taxon>
        <taxon>Brassicales</taxon>
        <taxon>Brassicaceae</taxon>
        <taxon>Brassiceae</taxon>
        <taxon>Brassica</taxon>
    </lineage>
</organism>
<name>A0ABQ7Y4Z8_BRANA</name>
<proteinExistence type="predicted"/>
<evidence type="ECO:0000313" key="3">
    <source>
        <dbReference type="Proteomes" id="UP000824890"/>
    </source>
</evidence>
<comment type="caution">
    <text evidence="2">The sequence shown here is derived from an EMBL/GenBank/DDBJ whole genome shotgun (WGS) entry which is preliminary data.</text>
</comment>